<dbReference type="EMBL" id="HBKN01038281">
    <property type="protein sequence ID" value="CAE2325611.1"/>
    <property type="molecule type" value="Transcribed_RNA"/>
</dbReference>
<evidence type="ECO:0000256" key="5">
    <source>
        <dbReference type="ARBA" id="ARBA00022884"/>
    </source>
</evidence>
<evidence type="ECO:0000256" key="4">
    <source>
        <dbReference type="ARBA" id="ARBA00022801"/>
    </source>
</evidence>
<dbReference type="PANTHER" id="PTHR31699:SF1">
    <property type="entry name" value="U8 SNORNA-DECAPPING ENZYME"/>
    <property type="match status" value="1"/>
</dbReference>
<name>A0A7S4URW4_GUITH</name>
<evidence type="ECO:0000259" key="18">
    <source>
        <dbReference type="PROSITE" id="PS51462"/>
    </source>
</evidence>
<dbReference type="GO" id="GO:0030515">
    <property type="term" value="F:snoRNA binding"/>
    <property type="evidence" value="ECO:0007669"/>
    <property type="project" value="TreeGrafter"/>
</dbReference>
<protein>
    <recommendedName>
        <fullName evidence="10">U8 snoRNA-decapping enzyme</fullName>
        <ecNumber evidence="9">3.6.1.64</ecNumber>
    </recommendedName>
    <alternativeName>
        <fullName evidence="13">IDP phosphatase</fullName>
    </alternativeName>
    <alternativeName>
        <fullName evidence="11">Inosine diphosphate phosphatase</fullName>
    </alternativeName>
    <alternativeName>
        <fullName evidence="12">Nucleoside diphosphate-linked moiety X motif 16</fullName>
    </alternativeName>
    <alternativeName>
        <fullName evidence="14">m7GpppN-mRNA hydrolase</fullName>
    </alternativeName>
</protein>
<comment type="similarity">
    <text evidence="8">Belongs to the Nudix hydrolase family. NUDT16 subfamily.</text>
</comment>
<evidence type="ECO:0000256" key="10">
    <source>
        <dbReference type="ARBA" id="ARBA00039871"/>
    </source>
</evidence>
<keyword evidence="7" id="KW-0539">Nucleus</keyword>
<reference evidence="19" key="1">
    <citation type="submission" date="2021-01" db="EMBL/GenBank/DDBJ databases">
        <authorList>
            <person name="Corre E."/>
            <person name="Pelletier E."/>
            <person name="Niang G."/>
            <person name="Scheremetjew M."/>
            <person name="Finn R."/>
            <person name="Kale V."/>
            <person name="Holt S."/>
            <person name="Cochrane G."/>
            <person name="Meng A."/>
            <person name="Brown T."/>
            <person name="Cohen L."/>
        </authorList>
    </citation>
    <scope>NUCLEOTIDE SEQUENCE</scope>
    <source>
        <strain evidence="19">CCMP 2712</strain>
    </source>
</reference>
<evidence type="ECO:0000256" key="6">
    <source>
        <dbReference type="ARBA" id="ARBA00023080"/>
    </source>
</evidence>
<evidence type="ECO:0000256" key="12">
    <source>
        <dbReference type="ARBA" id="ARBA00041656"/>
    </source>
</evidence>
<comment type="cofactor">
    <cofactor evidence="1">
        <name>Co(2+)</name>
        <dbReference type="ChEBI" id="CHEBI:48828"/>
    </cofactor>
</comment>
<dbReference type="Gene3D" id="3.90.79.10">
    <property type="entry name" value="Nucleoside Triphosphate Pyrophosphohydrolase"/>
    <property type="match status" value="1"/>
</dbReference>
<evidence type="ECO:0000256" key="2">
    <source>
        <dbReference type="ARBA" id="ARBA00004604"/>
    </source>
</evidence>
<dbReference type="GO" id="GO:0005654">
    <property type="term" value="C:nucleoplasm"/>
    <property type="evidence" value="ECO:0007669"/>
    <property type="project" value="UniProtKB-SubCell"/>
</dbReference>
<comment type="catalytic activity">
    <reaction evidence="16">
        <text>IDP + H2O = IMP + phosphate + H(+)</text>
        <dbReference type="Rhea" id="RHEA:35207"/>
        <dbReference type="ChEBI" id="CHEBI:15377"/>
        <dbReference type="ChEBI" id="CHEBI:15378"/>
        <dbReference type="ChEBI" id="CHEBI:43474"/>
        <dbReference type="ChEBI" id="CHEBI:58053"/>
        <dbReference type="ChEBI" id="CHEBI:58280"/>
        <dbReference type="EC" id="3.6.1.64"/>
    </reaction>
    <physiologicalReaction direction="left-to-right" evidence="16">
        <dbReference type="Rhea" id="RHEA:35208"/>
    </physiologicalReaction>
</comment>
<dbReference type="AlphaFoldDB" id="A0A7S4URW4"/>
<gene>
    <name evidence="19" type="ORF">GTHE00462_LOCUS30018</name>
</gene>
<dbReference type="GO" id="GO:0005730">
    <property type="term" value="C:nucleolus"/>
    <property type="evidence" value="ECO:0007669"/>
    <property type="project" value="UniProtKB-SubCell"/>
</dbReference>
<dbReference type="GO" id="GO:0009117">
    <property type="term" value="P:nucleotide metabolic process"/>
    <property type="evidence" value="ECO:0007669"/>
    <property type="project" value="UniProtKB-KW"/>
</dbReference>
<evidence type="ECO:0000256" key="15">
    <source>
        <dbReference type="ARBA" id="ARBA00047661"/>
    </source>
</evidence>
<dbReference type="GO" id="GO:1990003">
    <property type="term" value="F:IDP phosphatase activity"/>
    <property type="evidence" value="ECO:0007669"/>
    <property type="project" value="UniProtKB-EC"/>
</dbReference>
<evidence type="ECO:0000256" key="3">
    <source>
        <dbReference type="ARBA" id="ARBA00004642"/>
    </source>
</evidence>
<keyword evidence="4" id="KW-0378">Hydrolase</keyword>
<dbReference type="GO" id="GO:0016077">
    <property type="term" value="P:sno(s)RNA catabolic process"/>
    <property type="evidence" value="ECO:0007669"/>
    <property type="project" value="TreeGrafter"/>
</dbReference>
<dbReference type="InterPro" id="IPR054754">
    <property type="entry name" value="NudT16"/>
</dbReference>
<evidence type="ECO:0000256" key="8">
    <source>
        <dbReference type="ARBA" id="ARBA00038173"/>
    </source>
</evidence>
<dbReference type="EC" id="3.6.1.64" evidence="9"/>
<comment type="catalytic activity">
    <reaction evidence="17">
        <text>dIDP + H2O = dIMP + phosphate + H(+)</text>
        <dbReference type="Rhea" id="RHEA:35211"/>
        <dbReference type="ChEBI" id="CHEBI:15377"/>
        <dbReference type="ChEBI" id="CHEBI:15378"/>
        <dbReference type="ChEBI" id="CHEBI:43474"/>
        <dbReference type="ChEBI" id="CHEBI:61194"/>
        <dbReference type="ChEBI" id="CHEBI:62286"/>
        <dbReference type="EC" id="3.6.1.64"/>
    </reaction>
    <physiologicalReaction direction="left-to-right" evidence="17">
        <dbReference type="Rhea" id="RHEA:35212"/>
    </physiologicalReaction>
</comment>
<keyword evidence="5" id="KW-0694">RNA-binding</keyword>
<dbReference type="PROSITE" id="PS00893">
    <property type="entry name" value="NUDIX_BOX"/>
    <property type="match status" value="1"/>
</dbReference>
<evidence type="ECO:0000256" key="14">
    <source>
        <dbReference type="ARBA" id="ARBA00043162"/>
    </source>
</evidence>
<keyword evidence="6" id="KW-0546">Nucleotide metabolism</keyword>
<feature type="domain" description="Nudix hydrolase" evidence="18">
    <location>
        <begin position="1"/>
        <end position="122"/>
    </location>
</feature>
<dbReference type="InterPro" id="IPR020084">
    <property type="entry name" value="NUDIX_hydrolase_CS"/>
</dbReference>
<evidence type="ECO:0000256" key="1">
    <source>
        <dbReference type="ARBA" id="ARBA00001941"/>
    </source>
</evidence>
<sequence>MQVRFDGKLGFFGGIVEPGESMQQALVRELREELNYVASPNLEGFEHVVSHEVPSERMRAHFYAKEVTTEEFFEVERNAHKALHFGSETLGVFRAPLFINDADEFGADAAGMPNFLRGNFHQAVVEELLCLIARKRLISQAKLSSVAAATGIVLSQVLPEEELPHQADPS</sequence>
<evidence type="ECO:0000313" key="19">
    <source>
        <dbReference type="EMBL" id="CAE2325611.1"/>
    </source>
</evidence>
<comment type="catalytic activity">
    <reaction evidence="15">
        <text>a 5'-end (N(7)-methyl 5'-triphosphoguanosine)-ribonucleoside in mRNA + H2O = N(7)-methyl-GDP + a 5'-end phospho-ribonucleoside in mRNA + 2 H(+)</text>
        <dbReference type="Rhea" id="RHEA:67484"/>
        <dbReference type="Rhea" id="RHEA-COMP:15692"/>
        <dbReference type="Rhea" id="RHEA-COMP:17167"/>
        <dbReference type="ChEBI" id="CHEBI:15377"/>
        <dbReference type="ChEBI" id="CHEBI:15378"/>
        <dbReference type="ChEBI" id="CHEBI:63714"/>
        <dbReference type="ChEBI" id="CHEBI:138282"/>
        <dbReference type="ChEBI" id="CHEBI:156461"/>
        <dbReference type="EC" id="3.6.1.62"/>
    </reaction>
    <physiologicalReaction direction="left-to-right" evidence="15">
        <dbReference type="Rhea" id="RHEA:67485"/>
    </physiologicalReaction>
</comment>
<dbReference type="PROSITE" id="PS51462">
    <property type="entry name" value="NUDIX"/>
    <property type="match status" value="1"/>
</dbReference>
<evidence type="ECO:0000256" key="16">
    <source>
        <dbReference type="ARBA" id="ARBA00047875"/>
    </source>
</evidence>
<comment type="subcellular location">
    <subcellularLocation>
        <location evidence="2">Nucleus</location>
        <location evidence="2">Nucleolus</location>
    </subcellularLocation>
    <subcellularLocation>
        <location evidence="3">Nucleus</location>
        <location evidence="3">Nucleoplasm</location>
    </subcellularLocation>
</comment>
<dbReference type="PANTHER" id="PTHR31699">
    <property type="entry name" value="NUDIX T16 FAMILY MEMBER"/>
    <property type="match status" value="1"/>
</dbReference>
<dbReference type="InterPro" id="IPR015797">
    <property type="entry name" value="NUDIX_hydrolase-like_dom_sf"/>
</dbReference>
<evidence type="ECO:0000256" key="7">
    <source>
        <dbReference type="ARBA" id="ARBA00023242"/>
    </source>
</evidence>
<accession>A0A7S4URW4</accession>
<dbReference type="GO" id="GO:1990174">
    <property type="term" value="F:phosphodiesterase decapping endonuclease activity"/>
    <property type="evidence" value="ECO:0007669"/>
    <property type="project" value="TreeGrafter"/>
</dbReference>
<evidence type="ECO:0000256" key="17">
    <source>
        <dbReference type="ARBA" id="ARBA00048945"/>
    </source>
</evidence>
<proteinExistence type="inferred from homology"/>
<dbReference type="InterPro" id="IPR000086">
    <property type="entry name" value="NUDIX_hydrolase_dom"/>
</dbReference>
<dbReference type="GO" id="GO:0140933">
    <property type="term" value="F:5'-(N(7)-methylguanosine 5'-triphospho)-[mRNA] hydrolase activity"/>
    <property type="evidence" value="ECO:0007669"/>
    <property type="project" value="UniProtKB-EC"/>
</dbReference>
<evidence type="ECO:0000256" key="11">
    <source>
        <dbReference type="ARBA" id="ARBA00041450"/>
    </source>
</evidence>
<dbReference type="SUPFAM" id="SSF55811">
    <property type="entry name" value="Nudix"/>
    <property type="match status" value="1"/>
</dbReference>
<dbReference type="Pfam" id="PF22327">
    <property type="entry name" value="Nudt16-like"/>
    <property type="match status" value="1"/>
</dbReference>
<organism evidence="19">
    <name type="scientific">Guillardia theta</name>
    <name type="common">Cryptophyte</name>
    <name type="synonym">Cryptomonas phi</name>
    <dbReference type="NCBI Taxonomy" id="55529"/>
    <lineage>
        <taxon>Eukaryota</taxon>
        <taxon>Cryptophyceae</taxon>
        <taxon>Pyrenomonadales</taxon>
        <taxon>Geminigeraceae</taxon>
        <taxon>Guillardia</taxon>
    </lineage>
</organism>
<evidence type="ECO:0000256" key="13">
    <source>
        <dbReference type="ARBA" id="ARBA00042015"/>
    </source>
</evidence>
<evidence type="ECO:0000256" key="9">
    <source>
        <dbReference type="ARBA" id="ARBA00038899"/>
    </source>
</evidence>
<dbReference type="GO" id="GO:0006402">
    <property type="term" value="P:mRNA catabolic process"/>
    <property type="evidence" value="ECO:0007669"/>
    <property type="project" value="TreeGrafter"/>
</dbReference>